<dbReference type="Proteomes" id="UP000002035">
    <property type="component" value="Unassembled WGS sequence"/>
</dbReference>
<gene>
    <name evidence="3" type="ORF">MCYG_00722</name>
</gene>
<feature type="compositionally biased region" description="Basic residues" evidence="1">
    <location>
        <begin position="297"/>
        <end position="311"/>
    </location>
</feature>
<dbReference type="OMA" id="MVFDSWR"/>
<protein>
    <submittedName>
        <fullName evidence="3">Mucin</fullName>
    </submittedName>
</protein>
<dbReference type="eggNOG" id="ENOG502S2UH">
    <property type="taxonomic scope" value="Eukaryota"/>
</dbReference>
<proteinExistence type="predicted"/>
<dbReference type="GeneID" id="9223514"/>
<evidence type="ECO:0000256" key="1">
    <source>
        <dbReference type="SAM" id="MobiDB-lite"/>
    </source>
</evidence>
<keyword evidence="4" id="KW-1185">Reference proteome</keyword>
<evidence type="ECO:0000259" key="2">
    <source>
        <dbReference type="Pfam" id="PF25318"/>
    </source>
</evidence>
<name>C5FDN8_ARTOC</name>
<feature type="compositionally biased region" description="Acidic residues" evidence="1">
    <location>
        <begin position="265"/>
        <end position="275"/>
    </location>
</feature>
<organism evidence="3 4">
    <name type="scientific">Arthroderma otae (strain ATCC MYA-4605 / CBS 113480)</name>
    <name type="common">Microsporum canis</name>
    <dbReference type="NCBI Taxonomy" id="554155"/>
    <lineage>
        <taxon>Eukaryota</taxon>
        <taxon>Fungi</taxon>
        <taxon>Dikarya</taxon>
        <taxon>Ascomycota</taxon>
        <taxon>Pezizomycotina</taxon>
        <taxon>Eurotiomycetes</taxon>
        <taxon>Eurotiomycetidae</taxon>
        <taxon>Onygenales</taxon>
        <taxon>Arthrodermataceae</taxon>
        <taxon>Microsporum</taxon>
    </lineage>
</organism>
<dbReference type="VEuPathDB" id="FungiDB:MCYG_00722"/>
<dbReference type="STRING" id="554155.C5FDN8"/>
<dbReference type="RefSeq" id="XP_002850618.1">
    <property type="nucleotide sequence ID" value="XM_002850572.1"/>
</dbReference>
<dbReference type="EMBL" id="DS995701">
    <property type="protein sequence ID" value="EEQ27834.1"/>
    <property type="molecule type" value="Genomic_DNA"/>
</dbReference>
<feature type="region of interest" description="Disordered" evidence="1">
    <location>
        <begin position="44"/>
        <end position="71"/>
    </location>
</feature>
<reference evidence="4" key="1">
    <citation type="journal article" date="2012" name="MBio">
        <title>Comparative genome analysis of Trichophyton rubrum and related dermatophytes reveals candidate genes involved in infection.</title>
        <authorList>
            <person name="Martinez D.A."/>
            <person name="Oliver B.G."/>
            <person name="Graeser Y."/>
            <person name="Goldberg J.M."/>
            <person name="Li W."/>
            <person name="Martinez-Rossi N.M."/>
            <person name="Monod M."/>
            <person name="Shelest E."/>
            <person name="Barton R.C."/>
            <person name="Birch E."/>
            <person name="Brakhage A.A."/>
            <person name="Chen Z."/>
            <person name="Gurr S.J."/>
            <person name="Heiman D."/>
            <person name="Heitman J."/>
            <person name="Kosti I."/>
            <person name="Rossi A."/>
            <person name="Saif S."/>
            <person name="Samalova M."/>
            <person name="Saunders C.W."/>
            <person name="Shea T."/>
            <person name="Summerbell R.C."/>
            <person name="Xu J."/>
            <person name="Young S."/>
            <person name="Zeng Q."/>
            <person name="Birren B.W."/>
            <person name="Cuomo C.A."/>
            <person name="White T.C."/>
        </authorList>
    </citation>
    <scope>NUCLEOTIDE SEQUENCE [LARGE SCALE GENOMIC DNA]</scope>
    <source>
        <strain evidence="4">ATCC MYA-4605 / CBS 113480</strain>
    </source>
</reference>
<dbReference type="InterPro" id="IPR057511">
    <property type="entry name" value="WH_GDS1"/>
</dbReference>
<sequence length="502" mass="54040">MGYNTRRKSLSLPSLGIHIPCSGRRASSTKQPAMVPAAAAMGAPATPATASPASPQIKKLKRSHESTDGAEAVLASSDAPLLSKEAARGAVAAAYHQHTPPPSPSTAAPDQQTAKIDTEGIADDIVVAVIQQLEKTGNRPHLIKELAAVLSTTTDSIANSANAAALISSRLSLYLKRPWTALAPCPIAKELIPVHPRKVFFYLTNSPRQPLPQNSHDIISPSIEKEVTPSPSSVDVSTGEPDLELDIELDSQTRDRSHLSPSPEVDLDMSMEFDQDGLGLDQDHSADPTASFSSMRQHSHVHGHRISHNHRAASPPLEGDEREFTLTASMVRERTTGDDGSAHQLRGLLLDTPSGQQDVSLDMDSPYLDDHHAGAAEEYPDYFSRPIDIPCSNSASEPDMVYSTSPSPSVASEISTLSSLTTATSECCDSDEDVKSHPARVRAQKRTYDMTFPGVEIAQPRKPLSLDCAFSFTFDTALESWVDFRSPETVEVDELDAIFADI</sequence>
<feature type="region of interest" description="Disordered" evidence="1">
    <location>
        <begin position="90"/>
        <end position="112"/>
    </location>
</feature>
<accession>C5FDN8</accession>
<evidence type="ECO:0000313" key="3">
    <source>
        <dbReference type="EMBL" id="EEQ27834.1"/>
    </source>
</evidence>
<dbReference type="AlphaFoldDB" id="C5FDN8"/>
<feature type="domain" description="GDS1 winged helix" evidence="2">
    <location>
        <begin position="116"/>
        <end position="210"/>
    </location>
</feature>
<dbReference type="HOGENOM" id="CLU_036462_1_0_1"/>
<dbReference type="OrthoDB" id="4150221at2759"/>
<evidence type="ECO:0000313" key="4">
    <source>
        <dbReference type="Proteomes" id="UP000002035"/>
    </source>
</evidence>
<dbReference type="Pfam" id="PF25318">
    <property type="entry name" value="WHD_GDS1"/>
    <property type="match status" value="1"/>
</dbReference>
<feature type="compositionally biased region" description="Low complexity" evidence="1">
    <location>
        <begin position="44"/>
        <end position="55"/>
    </location>
</feature>
<feature type="region of interest" description="Disordered" evidence="1">
    <location>
        <begin position="247"/>
        <end position="317"/>
    </location>
</feature>